<dbReference type="SUPFAM" id="SSF141868">
    <property type="entry name" value="EAL domain-like"/>
    <property type="match status" value="1"/>
</dbReference>
<dbReference type="CDD" id="cd01948">
    <property type="entry name" value="EAL"/>
    <property type="match status" value="1"/>
</dbReference>
<feature type="domain" description="EAL" evidence="1">
    <location>
        <begin position="337"/>
        <end position="590"/>
    </location>
</feature>
<sequence length="608" mass="64519">MPETWSGNEAERLLDVADIASFDKVTEELMGAFVRVASDLVGVPISGVSLVGEHEQFFKAIQGLHAGTTPRDDAFCAYAISDPEQVMVVPDLKADPRFGTNPLVLNDPNLRFYAGAPLRGGRGTPVGTLCVMDRQPRELTPAIVDRLQDLARGVSAALTLRHAIREVHRAARTDALTGVCNRKGMEEMLAEIEPRDFGILMIDLDGFKPINDTYGHAGGDRALVEVARRLTATVRSMDTVVRLGGDEFVVLVRGVDKPEAGLGLAGRIHAALADTFMLNGSPVPLRASIGFAAIPWHAGDVQALLERADAALYAAKRAGRGVTRSAGTSTSGEVVGRAALETRLREAFAPGGVVPFHLVFQPIVELKTGEVSSVEALLRWRTDTGLSLRPSDVLPVIEGMGYSGSLDRWVVDEACRLIAQGRPPFTIAVNASASTFGMPGFDAQVAGALRKHGIGGERLVIEMTEGSLAGDTGAAMANMKGLAELGVRVVLDDFGGGHGTLARLRDYPFDAIKIDRALVTDCARDAQGMALIEVVAGMAHALSVPAVAEGVEDTAQLQVLARFGVERAQGFLLSRPVAWERLEDLAATIPDRVRAALETPADPAPASA</sequence>
<accession>A0A940MZ61</accession>
<comment type="caution">
    <text evidence="3">The sequence shown here is derived from an EMBL/GenBank/DDBJ whole genome shotgun (WGS) entry which is preliminary data.</text>
</comment>
<protein>
    <submittedName>
        <fullName evidence="3">EAL domain-containing protein</fullName>
    </submittedName>
</protein>
<dbReference type="InterPro" id="IPR029787">
    <property type="entry name" value="Nucleotide_cyclase"/>
</dbReference>
<dbReference type="SMART" id="SM00267">
    <property type="entry name" value="GGDEF"/>
    <property type="match status" value="1"/>
</dbReference>
<dbReference type="Proteomes" id="UP000677537">
    <property type="component" value="Unassembled WGS sequence"/>
</dbReference>
<evidence type="ECO:0000313" key="3">
    <source>
        <dbReference type="EMBL" id="MBP0491362.1"/>
    </source>
</evidence>
<dbReference type="NCBIfam" id="TIGR00254">
    <property type="entry name" value="GGDEF"/>
    <property type="match status" value="1"/>
</dbReference>
<dbReference type="PROSITE" id="PS50887">
    <property type="entry name" value="GGDEF"/>
    <property type="match status" value="1"/>
</dbReference>
<dbReference type="Pfam" id="PF00563">
    <property type="entry name" value="EAL"/>
    <property type="match status" value="1"/>
</dbReference>
<dbReference type="SUPFAM" id="SSF55781">
    <property type="entry name" value="GAF domain-like"/>
    <property type="match status" value="1"/>
</dbReference>
<feature type="domain" description="GGDEF" evidence="2">
    <location>
        <begin position="195"/>
        <end position="328"/>
    </location>
</feature>
<evidence type="ECO:0000259" key="1">
    <source>
        <dbReference type="PROSITE" id="PS50883"/>
    </source>
</evidence>
<evidence type="ECO:0000259" key="2">
    <source>
        <dbReference type="PROSITE" id="PS50887"/>
    </source>
</evidence>
<gene>
    <name evidence="3" type="ORF">J5Y10_01070</name>
</gene>
<dbReference type="InterPro" id="IPR029016">
    <property type="entry name" value="GAF-like_dom_sf"/>
</dbReference>
<dbReference type="InterPro" id="IPR003018">
    <property type="entry name" value="GAF"/>
</dbReference>
<dbReference type="InterPro" id="IPR035919">
    <property type="entry name" value="EAL_sf"/>
</dbReference>
<dbReference type="AlphaFoldDB" id="A0A940MZ61"/>
<dbReference type="Pfam" id="PF00990">
    <property type="entry name" value="GGDEF"/>
    <property type="match status" value="1"/>
</dbReference>
<name>A0A940MZ61_9PROT</name>
<dbReference type="SMART" id="SM00052">
    <property type="entry name" value="EAL"/>
    <property type="match status" value="1"/>
</dbReference>
<dbReference type="PROSITE" id="PS50883">
    <property type="entry name" value="EAL"/>
    <property type="match status" value="1"/>
</dbReference>
<keyword evidence="4" id="KW-1185">Reference proteome</keyword>
<dbReference type="InterPro" id="IPR043128">
    <property type="entry name" value="Rev_trsase/Diguanyl_cyclase"/>
</dbReference>
<dbReference type="Gene3D" id="3.30.450.40">
    <property type="match status" value="1"/>
</dbReference>
<dbReference type="SUPFAM" id="SSF55073">
    <property type="entry name" value="Nucleotide cyclase"/>
    <property type="match status" value="1"/>
</dbReference>
<dbReference type="InterPro" id="IPR052155">
    <property type="entry name" value="Biofilm_reg_signaling"/>
</dbReference>
<dbReference type="PANTHER" id="PTHR44757:SF2">
    <property type="entry name" value="BIOFILM ARCHITECTURE MAINTENANCE PROTEIN MBAA"/>
    <property type="match status" value="1"/>
</dbReference>
<organism evidence="3 4">
    <name type="scientific">Roseomonas indoligenes</name>
    <dbReference type="NCBI Taxonomy" id="2820811"/>
    <lineage>
        <taxon>Bacteria</taxon>
        <taxon>Pseudomonadati</taxon>
        <taxon>Pseudomonadota</taxon>
        <taxon>Alphaproteobacteria</taxon>
        <taxon>Acetobacterales</taxon>
        <taxon>Roseomonadaceae</taxon>
        <taxon>Roseomonas</taxon>
    </lineage>
</organism>
<dbReference type="Gene3D" id="3.30.70.270">
    <property type="match status" value="1"/>
</dbReference>
<dbReference type="Gene3D" id="3.20.20.450">
    <property type="entry name" value="EAL domain"/>
    <property type="match status" value="1"/>
</dbReference>
<dbReference type="EMBL" id="JAGIZA010000001">
    <property type="protein sequence ID" value="MBP0491362.1"/>
    <property type="molecule type" value="Genomic_DNA"/>
</dbReference>
<proteinExistence type="predicted"/>
<dbReference type="InterPro" id="IPR001633">
    <property type="entry name" value="EAL_dom"/>
</dbReference>
<dbReference type="InterPro" id="IPR000160">
    <property type="entry name" value="GGDEF_dom"/>
</dbReference>
<reference evidence="3" key="1">
    <citation type="submission" date="2021-03" db="EMBL/GenBank/DDBJ databases">
        <authorList>
            <person name="So Y."/>
        </authorList>
    </citation>
    <scope>NUCLEOTIDE SEQUENCE</scope>
    <source>
        <strain evidence="3">SG15</strain>
    </source>
</reference>
<dbReference type="SMART" id="SM00065">
    <property type="entry name" value="GAF"/>
    <property type="match status" value="1"/>
</dbReference>
<evidence type="ECO:0000313" key="4">
    <source>
        <dbReference type="Proteomes" id="UP000677537"/>
    </source>
</evidence>
<dbReference type="PANTHER" id="PTHR44757">
    <property type="entry name" value="DIGUANYLATE CYCLASE DGCP"/>
    <property type="match status" value="1"/>
</dbReference>
<dbReference type="RefSeq" id="WP_209369829.1">
    <property type="nucleotide sequence ID" value="NZ_JAGIZA010000001.1"/>
</dbReference>
<dbReference type="CDD" id="cd01949">
    <property type="entry name" value="GGDEF"/>
    <property type="match status" value="1"/>
</dbReference>